<dbReference type="RefSeq" id="WP_311590543.1">
    <property type="nucleotide sequence ID" value="NZ_JAVRFJ010000009.1"/>
</dbReference>
<evidence type="ECO:0000256" key="9">
    <source>
        <dbReference type="ARBA" id="ARBA00031306"/>
    </source>
</evidence>
<dbReference type="PANTHER" id="PTHR30040:SF2">
    <property type="entry name" value="FAD:PROTEIN FMN TRANSFERASE"/>
    <property type="match status" value="1"/>
</dbReference>
<gene>
    <name evidence="12" type="ORF">RM704_12370</name>
</gene>
<feature type="compositionally biased region" description="Basic and acidic residues" evidence="11">
    <location>
        <begin position="69"/>
        <end position="78"/>
    </location>
</feature>
<evidence type="ECO:0000256" key="8">
    <source>
        <dbReference type="ARBA" id="ARBA00022842"/>
    </source>
</evidence>
<dbReference type="EC" id="2.7.1.180" evidence="2"/>
<dbReference type="SUPFAM" id="SSF143631">
    <property type="entry name" value="ApbE-like"/>
    <property type="match status" value="1"/>
</dbReference>
<evidence type="ECO:0000256" key="2">
    <source>
        <dbReference type="ARBA" id="ARBA00011955"/>
    </source>
</evidence>
<evidence type="ECO:0000256" key="6">
    <source>
        <dbReference type="ARBA" id="ARBA00022723"/>
    </source>
</evidence>
<proteinExistence type="predicted"/>
<dbReference type="InterPro" id="IPR003374">
    <property type="entry name" value="ApbE-like_sf"/>
</dbReference>
<name>A0ABU2YVC0_9ACTN</name>
<dbReference type="PANTHER" id="PTHR30040">
    <property type="entry name" value="THIAMINE BIOSYNTHESIS LIPOPROTEIN APBE"/>
    <property type="match status" value="1"/>
</dbReference>
<dbReference type="Gene3D" id="3.10.520.10">
    <property type="entry name" value="ApbE-like domains"/>
    <property type="match status" value="1"/>
</dbReference>
<keyword evidence="8" id="KW-0460">Magnesium</keyword>
<reference evidence="12" key="1">
    <citation type="submission" date="2024-05" db="EMBL/GenBank/DDBJ databases">
        <title>30 novel species of actinomycetes from the DSMZ collection.</title>
        <authorList>
            <person name="Nouioui I."/>
        </authorList>
    </citation>
    <scope>NUCLEOTIDE SEQUENCE</scope>
    <source>
        <strain evidence="12">DSM 3412</strain>
    </source>
</reference>
<dbReference type="Proteomes" id="UP001180737">
    <property type="component" value="Unassembled WGS sequence"/>
</dbReference>
<evidence type="ECO:0000256" key="1">
    <source>
        <dbReference type="ARBA" id="ARBA00001946"/>
    </source>
</evidence>
<protein>
    <recommendedName>
        <fullName evidence="3">FAD:protein FMN transferase</fullName>
        <ecNumber evidence="2">2.7.1.180</ecNumber>
    </recommendedName>
    <alternativeName>
        <fullName evidence="9">Flavin transferase</fullName>
    </alternativeName>
</protein>
<feature type="compositionally biased region" description="Pro residues" evidence="11">
    <location>
        <begin position="240"/>
        <end position="254"/>
    </location>
</feature>
<keyword evidence="6" id="KW-0479">Metal-binding</keyword>
<keyword evidence="4" id="KW-0285">Flavoprotein</keyword>
<keyword evidence="13" id="KW-1185">Reference proteome</keyword>
<feature type="compositionally biased region" description="Basic and acidic residues" evidence="11">
    <location>
        <begin position="37"/>
        <end position="51"/>
    </location>
</feature>
<evidence type="ECO:0000256" key="10">
    <source>
        <dbReference type="ARBA" id="ARBA00048540"/>
    </source>
</evidence>
<organism evidence="12 13">
    <name type="scientific">Streptomyces gottesmaniae</name>
    <dbReference type="NCBI Taxonomy" id="3075518"/>
    <lineage>
        <taxon>Bacteria</taxon>
        <taxon>Bacillati</taxon>
        <taxon>Actinomycetota</taxon>
        <taxon>Actinomycetes</taxon>
        <taxon>Kitasatosporales</taxon>
        <taxon>Streptomycetaceae</taxon>
        <taxon>Streptomyces</taxon>
    </lineage>
</organism>
<feature type="region of interest" description="Disordered" evidence="11">
    <location>
        <begin position="19"/>
        <end position="99"/>
    </location>
</feature>
<dbReference type="Pfam" id="PF02424">
    <property type="entry name" value="ApbE"/>
    <property type="match status" value="1"/>
</dbReference>
<evidence type="ECO:0000313" key="12">
    <source>
        <dbReference type="EMBL" id="MDT0568258.1"/>
    </source>
</evidence>
<accession>A0ABU2YVC0</accession>
<dbReference type="GO" id="GO:0016740">
    <property type="term" value="F:transferase activity"/>
    <property type="evidence" value="ECO:0007669"/>
    <property type="project" value="UniProtKB-KW"/>
</dbReference>
<evidence type="ECO:0000256" key="5">
    <source>
        <dbReference type="ARBA" id="ARBA00022679"/>
    </source>
</evidence>
<dbReference type="InterPro" id="IPR024932">
    <property type="entry name" value="ApbE"/>
</dbReference>
<evidence type="ECO:0000256" key="7">
    <source>
        <dbReference type="ARBA" id="ARBA00022827"/>
    </source>
</evidence>
<keyword evidence="7" id="KW-0274">FAD</keyword>
<evidence type="ECO:0000256" key="3">
    <source>
        <dbReference type="ARBA" id="ARBA00016337"/>
    </source>
</evidence>
<comment type="cofactor">
    <cofactor evidence="1">
        <name>Mg(2+)</name>
        <dbReference type="ChEBI" id="CHEBI:18420"/>
    </cofactor>
</comment>
<comment type="caution">
    <text evidence="12">The sequence shown here is derived from an EMBL/GenBank/DDBJ whole genome shotgun (WGS) entry which is preliminary data.</text>
</comment>
<evidence type="ECO:0000313" key="13">
    <source>
        <dbReference type="Proteomes" id="UP001180737"/>
    </source>
</evidence>
<evidence type="ECO:0000256" key="4">
    <source>
        <dbReference type="ARBA" id="ARBA00022630"/>
    </source>
</evidence>
<evidence type="ECO:0000256" key="11">
    <source>
        <dbReference type="SAM" id="MobiDB-lite"/>
    </source>
</evidence>
<sequence>MRVSPLLAEALEVALRAARATDGAVDPRVGSATEPLGDDRDFPLDQEDGRPVRLSVRRVPGWKPGRPGPRHEHGDPSARRQPGPGRHRQAWASDRAARMPARTADCGSLVSLGGDTAVTGEPPAGGWHIRVQDETARVDRLPERGSHATVGIRSGGLATSGTTARRRDHHLHHIVDPRTGRPATTPWRTVSVAAATCADANAATTAALVKGESAIRRLSRLGLPARLATQEGTVVMTPGWPSPTPAAAPTPTAPPASAVCCSSPSSSSSAAPYAQTARPAAPHAASPGPPPAG</sequence>
<comment type="catalytic activity">
    <reaction evidence="10">
        <text>L-threonyl-[protein] + FAD = FMN-L-threonyl-[protein] + AMP + H(+)</text>
        <dbReference type="Rhea" id="RHEA:36847"/>
        <dbReference type="Rhea" id="RHEA-COMP:11060"/>
        <dbReference type="Rhea" id="RHEA-COMP:11061"/>
        <dbReference type="ChEBI" id="CHEBI:15378"/>
        <dbReference type="ChEBI" id="CHEBI:30013"/>
        <dbReference type="ChEBI" id="CHEBI:57692"/>
        <dbReference type="ChEBI" id="CHEBI:74257"/>
        <dbReference type="ChEBI" id="CHEBI:456215"/>
        <dbReference type="EC" id="2.7.1.180"/>
    </reaction>
</comment>
<feature type="region of interest" description="Disordered" evidence="11">
    <location>
        <begin position="236"/>
        <end position="293"/>
    </location>
</feature>
<keyword evidence="5 12" id="KW-0808">Transferase</keyword>
<feature type="compositionally biased region" description="Low complexity" evidence="11">
    <location>
        <begin position="255"/>
        <end position="286"/>
    </location>
</feature>
<dbReference type="EMBL" id="JAVRFJ010000009">
    <property type="protein sequence ID" value="MDT0568258.1"/>
    <property type="molecule type" value="Genomic_DNA"/>
</dbReference>